<dbReference type="Gene3D" id="3.40.50.10170">
    <property type="match status" value="1"/>
</dbReference>
<dbReference type="Proteomes" id="UP001169242">
    <property type="component" value="Unassembled WGS sequence"/>
</dbReference>
<proteinExistence type="predicted"/>
<evidence type="ECO:0000256" key="1">
    <source>
        <dbReference type="ARBA" id="ARBA00003238"/>
    </source>
</evidence>
<accession>A0AA42DRI0</accession>
<comment type="function">
    <text evidence="1">May bind long-chain fatty acids, such as palmitate, and may play a role in lipid transport or fatty acid metabolism.</text>
</comment>
<evidence type="ECO:0000313" key="3">
    <source>
        <dbReference type="EMBL" id="MDA3733404.1"/>
    </source>
</evidence>
<keyword evidence="2" id="KW-0446">Lipid-binding</keyword>
<dbReference type="GO" id="GO:0008289">
    <property type="term" value="F:lipid binding"/>
    <property type="evidence" value="ECO:0007669"/>
    <property type="project" value="UniProtKB-KW"/>
</dbReference>
<dbReference type="InterPro" id="IPR043168">
    <property type="entry name" value="DegV_C"/>
</dbReference>
<dbReference type="InterPro" id="IPR050270">
    <property type="entry name" value="DegV_domain_contain"/>
</dbReference>
<organism evidence="3 4">
    <name type="scientific">Holtiella tumoricola</name>
    <dbReference type="NCBI Taxonomy" id="3018743"/>
    <lineage>
        <taxon>Bacteria</taxon>
        <taxon>Bacillati</taxon>
        <taxon>Bacillota</taxon>
        <taxon>Clostridia</taxon>
        <taxon>Lachnospirales</taxon>
        <taxon>Cellulosilyticaceae</taxon>
        <taxon>Holtiella</taxon>
    </lineage>
</organism>
<evidence type="ECO:0000256" key="2">
    <source>
        <dbReference type="ARBA" id="ARBA00023121"/>
    </source>
</evidence>
<dbReference type="Gene3D" id="3.30.1180.10">
    <property type="match status" value="1"/>
</dbReference>
<dbReference type="InterPro" id="IPR003797">
    <property type="entry name" value="DegV"/>
</dbReference>
<dbReference type="PANTHER" id="PTHR33434">
    <property type="entry name" value="DEGV DOMAIN-CONTAINING PROTEIN DR_1986-RELATED"/>
    <property type="match status" value="1"/>
</dbReference>
<protein>
    <submittedName>
        <fullName evidence="3">DegV family protein</fullName>
    </submittedName>
</protein>
<comment type="caution">
    <text evidence="3">The sequence shown here is derived from an EMBL/GenBank/DDBJ whole genome shotgun (WGS) entry which is preliminary data.</text>
</comment>
<dbReference type="NCBIfam" id="TIGR00762">
    <property type="entry name" value="DegV"/>
    <property type="match status" value="1"/>
</dbReference>
<dbReference type="SUPFAM" id="SSF82549">
    <property type="entry name" value="DAK1/DegV-like"/>
    <property type="match status" value="1"/>
</dbReference>
<name>A0AA42DRI0_9FIRM</name>
<keyword evidence="4" id="KW-1185">Reference proteome</keyword>
<dbReference type="PANTHER" id="PTHR33434:SF3">
    <property type="entry name" value="DEGV DOMAIN-CONTAINING PROTEIN YITS"/>
    <property type="match status" value="1"/>
</dbReference>
<dbReference type="AlphaFoldDB" id="A0AA42DRI0"/>
<dbReference type="EMBL" id="JAQIFT010000062">
    <property type="protein sequence ID" value="MDA3733404.1"/>
    <property type="molecule type" value="Genomic_DNA"/>
</dbReference>
<evidence type="ECO:0000313" key="4">
    <source>
        <dbReference type="Proteomes" id="UP001169242"/>
    </source>
</evidence>
<dbReference type="Pfam" id="PF02645">
    <property type="entry name" value="DegV"/>
    <property type="match status" value="1"/>
</dbReference>
<sequence length="283" mass="32388">MIKLLVDSTCDMPKEFKMGQDVDFLPLRIRIQDKEYLDKKEIAVEEVYKAMKEGIMPQTSQPTPIEIFTQLEQYGQNEDDVIYLSFSSKMSGTYQTVYLAMEEIKQRYPKSKFTAIDSKSGSICIGFMVIEANKMIEEGKTYEEIVERLKFLSEHAEHIFTLSDLKWIVKGGRINKFEGVLGNMLHIMPLIEVNDGFIEVFDKVRGEKKLLNKLVDVVEQRIGKYTNQKIGLVHAEDKELLEKIKVLLRERLGDVEFIETGIGSVLSAHLGLSGVGICFFNEI</sequence>
<reference evidence="3" key="1">
    <citation type="journal article" date="2023" name="Int. J. Syst. Evol. Microbiol.">
        <title>&lt;i&gt;Holtiella tumoricola&lt;/i&gt; gen. nov. sp. nov., isolated from a human clinical sample.</title>
        <authorList>
            <person name="Allen-Vercoe E."/>
            <person name="Daigneault M.C."/>
            <person name="Vancuren S.J."/>
            <person name="Cochrane K."/>
            <person name="O'Neal L.L."/>
            <person name="Sankaranarayanan K."/>
            <person name="Lawson P.A."/>
        </authorList>
    </citation>
    <scope>NUCLEOTIDE SEQUENCE</scope>
    <source>
        <strain evidence="3">CC70A</strain>
    </source>
</reference>
<dbReference type="PROSITE" id="PS51482">
    <property type="entry name" value="DEGV"/>
    <property type="match status" value="1"/>
</dbReference>
<dbReference type="RefSeq" id="WP_271013239.1">
    <property type="nucleotide sequence ID" value="NZ_JAQIFT010000062.1"/>
</dbReference>
<gene>
    <name evidence="3" type="ORF">PBV87_18150</name>
</gene>